<accession>E4T0J0</accession>
<dbReference type="KEGG" id="ppn:Palpr_0187"/>
<sequence length="129" mass="14025">MKTIKLFLLCSCLFCAVPLIEAQNSEVSPDIISALNNGGAGQLSAHLSANVELVIENKNDVFSKQQAAGIIADFFRKNPVSSFQLLHKGNKDAASFAIGILKTSSGSFRVYVLTRKNEIQQLRIEPSND</sequence>
<keyword evidence="3" id="KW-1185">Reference proteome</keyword>
<reference evidence="2 3" key="2">
    <citation type="journal article" date="2011" name="Stand. Genomic Sci.">
        <title>Complete genome sequence of Paludibacter propionicigenes type strain (WB4).</title>
        <authorList>
            <person name="Gronow S."/>
            <person name="Munk C."/>
            <person name="Lapidus A."/>
            <person name="Nolan M."/>
            <person name="Lucas S."/>
            <person name="Hammon N."/>
            <person name="Deshpande S."/>
            <person name="Cheng J.F."/>
            <person name="Tapia R."/>
            <person name="Han C."/>
            <person name="Goodwin L."/>
            <person name="Pitluck S."/>
            <person name="Liolios K."/>
            <person name="Ivanova N."/>
            <person name="Mavromatis K."/>
            <person name="Mikhailova N."/>
            <person name="Pati A."/>
            <person name="Chen A."/>
            <person name="Palaniappan K."/>
            <person name="Land M."/>
            <person name="Hauser L."/>
            <person name="Chang Y.J."/>
            <person name="Jeffries C.D."/>
            <person name="Brambilla E."/>
            <person name="Rohde M."/>
            <person name="Goker M."/>
            <person name="Detter J.C."/>
            <person name="Woyke T."/>
            <person name="Bristow J."/>
            <person name="Eisen J.A."/>
            <person name="Markowitz V."/>
            <person name="Hugenholtz P."/>
            <person name="Kyrpides N.C."/>
            <person name="Klenk H.P."/>
        </authorList>
    </citation>
    <scope>NUCLEOTIDE SEQUENCE [LARGE SCALE GENOMIC DNA]</scope>
    <source>
        <strain evidence="3">DSM 17365 / JCM 13257 / WB4</strain>
    </source>
</reference>
<evidence type="ECO:0000256" key="1">
    <source>
        <dbReference type="SAM" id="SignalP"/>
    </source>
</evidence>
<dbReference type="eggNOG" id="ENOG5032Z66">
    <property type="taxonomic scope" value="Bacteria"/>
</dbReference>
<dbReference type="HOGENOM" id="CLU_130255_2_1_10"/>
<reference key="1">
    <citation type="submission" date="2010-11" db="EMBL/GenBank/DDBJ databases">
        <title>The complete genome of Paludibacter propionicigenes DSM 17365.</title>
        <authorList>
            <consortium name="US DOE Joint Genome Institute (JGI-PGF)"/>
            <person name="Lucas S."/>
            <person name="Copeland A."/>
            <person name="Lapidus A."/>
            <person name="Bruce D."/>
            <person name="Goodwin L."/>
            <person name="Pitluck S."/>
            <person name="Kyrpides N."/>
            <person name="Mavromatis K."/>
            <person name="Ivanova N."/>
            <person name="Munk A.C."/>
            <person name="Brettin T."/>
            <person name="Detter J.C."/>
            <person name="Han C."/>
            <person name="Tapia R."/>
            <person name="Land M."/>
            <person name="Hauser L."/>
            <person name="Markowitz V."/>
            <person name="Cheng J.-F."/>
            <person name="Hugenholtz P."/>
            <person name="Woyke T."/>
            <person name="Wu D."/>
            <person name="Gronow S."/>
            <person name="Wellnitz S."/>
            <person name="Brambilla E."/>
            <person name="Klenk H.-P."/>
            <person name="Eisen J.A."/>
        </authorList>
    </citation>
    <scope>NUCLEOTIDE SEQUENCE</scope>
    <source>
        <strain>WB4</strain>
    </source>
</reference>
<dbReference type="EMBL" id="CP002345">
    <property type="protein sequence ID" value="ADQ78349.1"/>
    <property type="molecule type" value="Genomic_DNA"/>
</dbReference>
<keyword evidence="1" id="KW-0732">Signal</keyword>
<dbReference type="OrthoDB" id="1099157at2"/>
<protein>
    <recommendedName>
        <fullName evidence="4">DUF4783 domain-containing protein</fullName>
    </recommendedName>
</protein>
<dbReference type="RefSeq" id="WP_013443718.1">
    <property type="nucleotide sequence ID" value="NC_014734.1"/>
</dbReference>
<name>E4T0J0_PALPW</name>
<gene>
    <name evidence="2" type="ordered locus">Palpr_0187</name>
</gene>
<feature type="signal peptide" evidence="1">
    <location>
        <begin position="1"/>
        <end position="22"/>
    </location>
</feature>
<feature type="chain" id="PRO_5003188986" description="DUF4783 domain-containing protein" evidence="1">
    <location>
        <begin position="23"/>
        <end position="129"/>
    </location>
</feature>
<dbReference type="Pfam" id="PF16022">
    <property type="entry name" value="DUF4783"/>
    <property type="match status" value="1"/>
</dbReference>
<organism evidence="2 3">
    <name type="scientific">Paludibacter propionicigenes (strain DSM 17365 / JCM 13257 / WB4)</name>
    <dbReference type="NCBI Taxonomy" id="694427"/>
    <lineage>
        <taxon>Bacteria</taxon>
        <taxon>Pseudomonadati</taxon>
        <taxon>Bacteroidota</taxon>
        <taxon>Bacteroidia</taxon>
        <taxon>Bacteroidales</taxon>
        <taxon>Paludibacteraceae</taxon>
        <taxon>Paludibacter</taxon>
    </lineage>
</organism>
<dbReference type="InterPro" id="IPR031977">
    <property type="entry name" value="DUF4783"/>
</dbReference>
<evidence type="ECO:0000313" key="2">
    <source>
        <dbReference type="EMBL" id="ADQ78349.1"/>
    </source>
</evidence>
<evidence type="ECO:0000313" key="3">
    <source>
        <dbReference type="Proteomes" id="UP000008718"/>
    </source>
</evidence>
<dbReference type="STRING" id="694427.Palpr_0187"/>
<evidence type="ECO:0008006" key="4">
    <source>
        <dbReference type="Google" id="ProtNLM"/>
    </source>
</evidence>
<dbReference type="Proteomes" id="UP000008718">
    <property type="component" value="Chromosome"/>
</dbReference>
<dbReference type="Gene3D" id="3.10.450.50">
    <property type="match status" value="1"/>
</dbReference>
<dbReference type="AlphaFoldDB" id="E4T0J0"/>
<proteinExistence type="predicted"/>